<dbReference type="EMBL" id="JBHTEE010000001">
    <property type="protein sequence ID" value="MFC7605595.1"/>
    <property type="molecule type" value="Genomic_DNA"/>
</dbReference>
<evidence type="ECO:0000313" key="1">
    <source>
        <dbReference type="EMBL" id="MFC7605595.1"/>
    </source>
</evidence>
<organism evidence="1 2">
    <name type="scientific">Streptosporangium amethystogenes subsp. fukuiense</name>
    <dbReference type="NCBI Taxonomy" id="698418"/>
    <lineage>
        <taxon>Bacteria</taxon>
        <taxon>Bacillati</taxon>
        <taxon>Actinomycetota</taxon>
        <taxon>Actinomycetes</taxon>
        <taxon>Streptosporangiales</taxon>
        <taxon>Streptosporangiaceae</taxon>
        <taxon>Streptosporangium</taxon>
    </lineage>
</organism>
<gene>
    <name evidence="1" type="ORF">ACFQVD_36395</name>
</gene>
<reference evidence="2" key="1">
    <citation type="journal article" date="2019" name="Int. J. Syst. Evol. Microbiol.">
        <title>The Global Catalogue of Microorganisms (GCM) 10K type strain sequencing project: providing services to taxonomists for standard genome sequencing and annotation.</title>
        <authorList>
            <consortium name="The Broad Institute Genomics Platform"/>
            <consortium name="The Broad Institute Genome Sequencing Center for Infectious Disease"/>
            <person name="Wu L."/>
            <person name="Ma J."/>
        </authorList>
    </citation>
    <scope>NUCLEOTIDE SEQUENCE [LARGE SCALE GENOMIC DNA]</scope>
    <source>
        <strain evidence="2">JCM 10083</strain>
    </source>
</reference>
<name>A0ABW2TA47_9ACTN</name>
<accession>A0ABW2TA47</accession>
<protein>
    <submittedName>
        <fullName evidence="1">Uncharacterized protein</fullName>
    </submittedName>
</protein>
<keyword evidence="2" id="KW-1185">Reference proteome</keyword>
<evidence type="ECO:0000313" key="2">
    <source>
        <dbReference type="Proteomes" id="UP001596514"/>
    </source>
</evidence>
<proteinExistence type="predicted"/>
<sequence length="50" mass="5260">MNATPRTELGDITPAGMELDESALSSLSGGQKIVITTAEYFDPPGVCYPD</sequence>
<dbReference type="RefSeq" id="WP_343965638.1">
    <property type="nucleotide sequence ID" value="NZ_BAAAGK010000034.1"/>
</dbReference>
<dbReference type="Proteomes" id="UP001596514">
    <property type="component" value="Unassembled WGS sequence"/>
</dbReference>
<comment type="caution">
    <text evidence="1">The sequence shown here is derived from an EMBL/GenBank/DDBJ whole genome shotgun (WGS) entry which is preliminary data.</text>
</comment>